<reference evidence="2" key="1">
    <citation type="submission" date="2017-09" db="EMBL/GenBank/DDBJ databases">
        <title>Depth-based differentiation of microbial function through sediment-hosted aquifers and enrichment of novel symbionts in the deep terrestrial subsurface.</title>
        <authorList>
            <person name="Probst A.J."/>
            <person name="Ladd B."/>
            <person name="Jarett J.K."/>
            <person name="Geller-Mcgrath D.E."/>
            <person name="Sieber C.M.K."/>
            <person name="Emerson J.B."/>
            <person name="Anantharaman K."/>
            <person name="Thomas B.C."/>
            <person name="Malmstrom R."/>
            <person name="Stieglmeier M."/>
            <person name="Klingl A."/>
            <person name="Woyke T."/>
            <person name="Ryan C.M."/>
            <person name="Banfield J.F."/>
        </authorList>
    </citation>
    <scope>NUCLEOTIDE SEQUENCE [LARGE SCALE GENOMIC DNA]</scope>
</reference>
<organism evidence="1 2">
    <name type="scientific">Candidatus Magasanikbacteria bacterium CG_4_10_14_0_2_um_filter_33_14</name>
    <dbReference type="NCBI Taxonomy" id="1974636"/>
    <lineage>
        <taxon>Bacteria</taxon>
        <taxon>Candidatus Magasanikiibacteriota</taxon>
    </lineage>
</organism>
<dbReference type="AlphaFoldDB" id="A0A2M7V9C5"/>
<accession>A0A2M7V9C5</accession>
<dbReference type="EMBL" id="PFPL01000056">
    <property type="protein sequence ID" value="PIZ95357.1"/>
    <property type="molecule type" value="Genomic_DNA"/>
</dbReference>
<dbReference type="Proteomes" id="UP000231453">
    <property type="component" value="Unassembled WGS sequence"/>
</dbReference>
<proteinExistence type="predicted"/>
<dbReference type="InterPro" id="IPR018680">
    <property type="entry name" value="DUF2164"/>
</dbReference>
<sequence length="86" mass="10097">MSKIKKQWDIISDEERQSYVSKIITFFAEERDEEIGVIAAGEVLDFFLENFTKPIYNKGIEEAKEMIKEKMDDLSVDLDTMKQKID</sequence>
<dbReference type="Pfam" id="PF09932">
    <property type="entry name" value="DUF2164"/>
    <property type="match status" value="1"/>
</dbReference>
<protein>
    <submittedName>
        <fullName evidence="1">DUF2164 domain-containing protein</fullName>
    </submittedName>
</protein>
<name>A0A2M7V9C5_9BACT</name>
<gene>
    <name evidence="1" type="ORF">COX80_04700</name>
</gene>
<evidence type="ECO:0000313" key="2">
    <source>
        <dbReference type="Proteomes" id="UP000231453"/>
    </source>
</evidence>
<comment type="caution">
    <text evidence="1">The sequence shown here is derived from an EMBL/GenBank/DDBJ whole genome shotgun (WGS) entry which is preliminary data.</text>
</comment>
<evidence type="ECO:0000313" key="1">
    <source>
        <dbReference type="EMBL" id="PIZ95357.1"/>
    </source>
</evidence>